<dbReference type="EMBL" id="MK033570">
    <property type="protein sequence ID" value="QBH66503.1"/>
    <property type="molecule type" value="Genomic_DNA"/>
</dbReference>
<protein>
    <submittedName>
        <fullName evidence="4">Uncharacterized protein</fullName>
    </submittedName>
</protein>
<sequence length="51" mass="6049">MFAIKNLHTKMISPHYHNTQPRPLNKVKDNIKMSLNIFNDCLRIKIRLCAQ</sequence>
<proteinExistence type="predicted"/>
<evidence type="ECO:0000313" key="3">
    <source>
        <dbReference type="EMBL" id="QBH66373.1"/>
    </source>
</evidence>
<evidence type="ECO:0000313" key="2">
    <source>
        <dbReference type="EMBL" id="QBH66243.1"/>
    </source>
</evidence>
<dbReference type="EMBL" id="MK033568">
    <property type="protein sequence ID" value="QBH66243.1"/>
    <property type="molecule type" value="Genomic_DNA"/>
</dbReference>
<organism evidence="4">
    <name type="scientific">Phthorimaea operculella granulovirus</name>
    <dbReference type="NCBI Taxonomy" id="192584"/>
    <lineage>
        <taxon>Viruses</taxon>
        <taxon>Viruses incertae sedis</taxon>
        <taxon>Naldaviricetes</taxon>
        <taxon>Lefavirales</taxon>
        <taxon>Baculoviridae</taxon>
        <taxon>Betabaculovirus</taxon>
        <taxon>Betabaculovirus phoperculellae</taxon>
    </lineage>
</organism>
<gene>
    <name evidence="4" type="ORF">PhopGVgp018</name>
</gene>
<dbReference type="EMBL" id="MK033567">
    <property type="protein sequence ID" value="QBH66113.1"/>
    <property type="molecule type" value="Genomic_DNA"/>
</dbReference>
<evidence type="ECO:0000313" key="1">
    <source>
        <dbReference type="EMBL" id="QBH66113.1"/>
    </source>
</evidence>
<reference evidence="4" key="1">
    <citation type="journal article" date="2019" name="J. Gen. Virol.">
        <title>Elucidating the genetic diversity of Phthorimaea operculella granulovirus (PhopGV).</title>
        <authorList>
            <person name="Larem A."/>
            <person name="Ben-Tiba S."/>
            <person name="Wennmann J.T."/>
            <person name="Gueli Alletti G."/>
            <person name="Jehle J.A."/>
        </authorList>
    </citation>
    <scope>NUCLEOTIDE SEQUENCE</scope>
    <source>
        <strain evidence="1">PhopGV-GR1.1</strain>
        <strain evidence="2">PhopGV-GR1.2</strain>
        <strain evidence="3">PhopGV-GR2.1</strain>
        <strain evidence="4">PhopGV-IT1.1</strain>
    </source>
</reference>
<dbReference type="EMBL" id="MK033569">
    <property type="protein sequence ID" value="QBH66373.1"/>
    <property type="molecule type" value="Genomic_DNA"/>
</dbReference>
<accession>A0A481SDG0</accession>
<evidence type="ECO:0000313" key="4">
    <source>
        <dbReference type="EMBL" id="QBH66503.1"/>
    </source>
</evidence>
<name>A0A481SDG0_9BBAC</name>